<dbReference type="Gene3D" id="3.20.20.80">
    <property type="entry name" value="Glycosidases"/>
    <property type="match status" value="1"/>
</dbReference>
<keyword evidence="1" id="KW-0732">Signal</keyword>
<protein>
    <submittedName>
        <fullName evidence="2">Glycosyl hydrolase family 71 protein</fullName>
    </submittedName>
</protein>
<feature type="signal peptide" evidence="1">
    <location>
        <begin position="1"/>
        <end position="19"/>
    </location>
</feature>
<evidence type="ECO:0000313" key="3">
    <source>
        <dbReference type="Proteomes" id="UP000770015"/>
    </source>
</evidence>
<proteinExistence type="predicted"/>
<dbReference type="EMBL" id="JAGSXJ010000014">
    <property type="protein sequence ID" value="KAH6685873.1"/>
    <property type="molecule type" value="Genomic_DNA"/>
</dbReference>
<dbReference type="CDD" id="cd11577">
    <property type="entry name" value="GH71"/>
    <property type="match status" value="1"/>
</dbReference>
<dbReference type="OrthoDB" id="1046782at2759"/>
<reference evidence="2" key="1">
    <citation type="journal article" date="2021" name="Nat. Commun.">
        <title>Genetic determinants of endophytism in the Arabidopsis root mycobiome.</title>
        <authorList>
            <person name="Mesny F."/>
            <person name="Miyauchi S."/>
            <person name="Thiergart T."/>
            <person name="Pickel B."/>
            <person name="Atanasova L."/>
            <person name="Karlsson M."/>
            <person name="Huettel B."/>
            <person name="Barry K.W."/>
            <person name="Haridas S."/>
            <person name="Chen C."/>
            <person name="Bauer D."/>
            <person name="Andreopoulos W."/>
            <person name="Pangilinan J."/>
            <person name="LaButti K."/>
            <person name="Riley R."/>
            <person name="Lipzen A."/>
            <person name="Clum A."/>
            <person name="Drula E."/>
            <person name="Henrissat B."/>
            <person name="Kohler A."/>
            <person name="Grigoriev I.V."/>
            <person name="Martin F.M."/>
            <person name="Hacquard S."/>
        </authorList>
    </citation>
    <scope>NUCLEOTIDE SEQUENCE</scope>
    <source>
        <strain evidence="2">MPI-SDFR-AT-0117</strain>
    </source>
</reference>
<dbReference type="InterPro" id="IPR005197">
    <property type="entry name" value="Glyco_hydro_71"/>
</dbReference>
<evidence type="ECO:0000313" key="2">
    <source>
        <dbReference type="EMBL" id="KAH6685873.1"/>
    </source>
</evidence>
<keyword evidence="3" id="KW-1185">Reference proteome</keyword>
<dbReference type="AlphaFoldDB" id="A0A9P9A7R7"/>
<accession>A0A9P9A7R7</accession>
<dbReference type="GO" id="GO:0051118">
    <property type="term" value="F:glucan endo-1,3-alpha-glucosidase activity"/>
    <property type="evidence" value="ECO:0007669"/>
    <property type="project" value="InterPro"/>
</dbReference>
<organism evidence="2 3">
    <name type="scientific">Plectosphaerella plurivora</name>
    <dbReference type="NCBI Taxonomy" id="936078"/>
    <lineage>
        <taxon>Eukaryota</taxon>
        <taxon>Fungi</taxon>
        <taxon>Dikarya</taxon>
        <taxon>Ascomycota</taxon>
        <taxon>Pezizomycotina</taxon>
        <taxon>Sordariomycetes</taxon>
        <taxon>Hypocreomycetidae</taxon>
        <taxon>Glomerellales</taxon>
        <taxon>Plectosphaerellaceae</taxon>
        <taxon>Plectosphaerella</taxon>
    </lineage>
</organism>
<dbReference type="Pfam" id="PF03659">
    <property type="entry name" value="Glyco_hydro_71"/>
    <property type="match status" value="1"/>
</dbReference>
<gene>
    <name evidence="2" type="ORF">F5X68DRAFT_222750</name>
</gene>
<dbReference type="Proteomes" id="UP000770015">
    <property type="component" value="Unassembled WGS sequence"/>
</dbReference>
<sequence>MRFNRLLVAFWLGCYQAAAFNVFAHFMVGNTKDYLRSDWETDIKAAIECGVDAFAMNIARDEPANSQLDLAFDVASSLNFKMFFSFDYAGLGSWEKDKVVNIINKYKGSKAYWFHAGKPLASTFEGPGAAQDWPEIKSRTGCFFVPDWSSLGAKKATFDVGGGIIDGLFSWAAWPWGPTDMNTHGDASYMMFLQQGGKPTYMMPVSPAFYTNLPKWHKNWVWRGDDLWFDRWMQVIYLTRIQTDLPPPSFAQIISWNDFGESHYIGPLNLKALYAFDEGQASFRYADGVHHTGFRRILPFVINLAKNGVATVGTQWVTTWYRNSEGLACTYSGTTGNTHQQMQREFSPPGIVADKVYYTALLGAAAKVTVTVGGVSLNADWTDTPAGGAGVYHGSASFRGRSGQVVVTVNGIATVVGTMPIGPCTQQNFNPYTYSAAGPSSGAVANIKGYTSCCAFYTGSVSVLVSRAMISLPFGSS</sequence>
<name>A0A9P9A7R7_9PEZI</name>
<keyword evidence="2" id="KW-0378">Hydrolase</keyword>
<evidence type="ECO:0000256" key="1">
    <source>
        <dbReference type="SAM" id="SignalP"/>
    </source>
</evidence>
<feature type="chain" id="PRO_5040201330" evidence="1">
    <location>
        <begin position="20"/>
        <end position="477"/>
    </location>
</feature>
<comment type="caution">
    <text evidence="2">The sequence shown here is derived from an EMBL/GenBank/DDBJ whole genome shotgun (WGS) entry which is preliminary data.</text>
</comment>